<accession>A0A840IJI6</accession>
<dbReference type="EMBL" id="JACHNU010000007">
    <property type="protein sequence ID" value="MBB4664333.1"/>
    <property type="molecule type" value="Genomic_DNA"/>
</dbReference>
<dbReference type="Pfam" id="PF01565">
    <property type="entry name" value="FAD_binding_4"/>
    <property type="match status" value="1"/>
</dbReference>
<reference evidence="6 7" key="1">
    <citation type="submission" date="2020-08" db="EMBL/GenBank/DDBJ databases">
        <title>Genomic Encyclopedia of Archaeal and Bacterial Type Strains, Phase II (KMG-II): from individual species to whole genera.</title>
        <authorList>
            <person name="Goeker M."/>
        </authorList>
    </citation>
    <scope>NUCLEOTIDE SEQUENCE [LARGE SCALE GENOMIC DNA]</scope>
    <source>
        <strain evidence="6 7">DSM 23288</strain>
    </source>
</reference>
<evidence type="ECO:0000256" key="3">
    <source>
        <dbReference type="ARBA" id="ARBA00022644"/>
    </source>
</evidence>
<dbReference type="InterPro" id="IPR007173">
    <property type="entry name" value="ALO_C"/>
</dbReference>
<dbReference type="PROSITE" id="PS00862">
    <property type="entry name" value="OX2_COVAL_FAD"/>
    <property type="match status" value="1"/>
</dbReference>
<comment type="pathway">
    <text evidence="1">Cofactor biosynthesis; L-ascorbate biosynthesis.</text>
</comment>
<dbReference type="InterPro" id="IPR006094">
    <property type="entry name" value="Oxid_FAD_bind_N"/>
</dbReference>
<dbReference type="Gene3D" id="1.10.45.10">
    <property type="entry name" value="Vanillyl-alcohol Oxidase, Chain A, domain 4"/>
    <property type="match status" value="1"/>
</dbReference>
<keyword evidence="4 6" id="KW-0560">Oxidoreductase</keyword>
<dbReference type="Gene3D" id="3.30.70.2520">
    <property type="match status" value="1"/>
</dbReference>
<name>A0A840IJI6_9ACTN</name>
<dbReference type="GO" id="GO:0019853">
    <property type="term" value="P:L-ascorbic acid biosynthetic process"/>
    <property type="evidence" value="ECO:0007669"/>
    <property type="project" value="UniProtKB-UniPathway"/>
</dbReference>
<dbReference type="PANTHER" id="PTHR43762">
    <property type="entry name" value="L-GULONOLACTONE OXIDASE"/>
    <property type="match status" value="1"/>
</dbReference>
<comment type="caution">
    <text evidence="6">The sequence shown here is derived from an EMBL/GenBank/DDBJ whole genome shotgun (WGS) entry which is preliminary data.</text>
</comment>
<dbReference type="GO" id="GO:0016020">
    <property type="term" value="C:membrane"/>
    <property type="evidence" value="ECO:0007669"/>
    <property type="project" value="InterPro"/>
</dbReference>
<dbReference type="AlphaFoldDB" id="A0A840IJI6"/>
<dbReference type="Proteomes" id="UP000585272">
    <property type="component" value="Unassembled WGS sequence"/>
</dbReference>
<dbReference type="InterPro" id="IPR016166">
    <property type="entry name" value="FAD-bd_PCMH"/>
</dbReference>
<organism evidence="6 7">
    <name type="scientific">Conexibacter arvalis</name>
    <dbReference type="NCBI Taxonomy" id="912552"/>
    <lineage>
        <taxon>Bacteria</taxon>
        <taxon>Bacillati</taxon>
        <taxon>Actinomycetota</taxon>
        <taxon>Thermoleophilia</taxon>
        <taxon>Solirubrobacterales</taxon>
        <taxon>Conexibacteraceae</taxon>
        <taxon>Conexibacter</taxon>
    </lineage>
</organism>
<dbReference type="InterPro" id="IPR016167">
    <property type="entry name" value="FAD-bd_PCMH_sub1"/>
</dbReference>
<proteinExistence type="inferred from homology"/>
<comment type="similarity">
    <text evidence="2">Belongs to the oxygen-dependent FAD-linked oxidoreductase family.</text>
</comment>
<gene>
    <name evidence="6" type="ORF">BDZ31_003944</name>
</gene>
<dbReference type="UniPathway" id="UPA00132"/>
<dbReference type="PROSITE" id="PS51387">
    <property type="entry name" value="FAD_PCMH"/>
    <property type="match status" value="1"/>
</dbReference>
<dbReference type="InterPro" id="IPR006093">
    <property type="entry name" value="Oxy_OxRdtase_FAD_BS"/>
</dbReference>
<dbReference type="Pfam" id="PF04030">
    <property type="entry name" value="ALO"/>
    <property type="match status" value="1"/>
</dbReference>
<evidence type="ECO:0000259" key="5">
    <source>
        <dbReference type="PROSITE" id="PS51387"/>
    </source>
</evidence>
<dbReference type="RefSeq" id="WP_183344313.1">
    <property type="nucleotide sequence ID" value="NZ_JACHNU010000007.1"/>
</dbReference>
<evidence type="ECO:0000256" key="4">
    <source>
        <dbReference type="ARBA" id="ARBA00023002"/>
    </source>
</evidence>
<protein>
    <submittedName>
        <fullName evidence="6">L-gulonolactone oxidase</fullName>
        <ecNumber evidence="6">1.1.3.8</ecNumber>
    </submittedName>
</protein>
<dbReference type="Gene3D" id="3.30.465.10">
    <property type="match status" value="1"/>
</dbReference>
<keyword evidence="3" id="KW-0060">Ascorbate biosynthesis</keyword>
<dbReference type="GO" id="GO:0050105">
    <property type="term" value="F:L-gulonolactone oxidase activity"/>
    <property type="evidence" value="ECO:0007669"/>
    <property type="project" value="UniProtKB-EC"/>
</dbReference>
<dbReference type="GO" id="GO:0071949">
    <property type="term" value="F:FAD binding"/>
    <property type="evidence" value="ECO:0007669"/>
    <property type="project" value="InterPro"/>
</dbReference>
<evidence type="ECO:0000256" key="2">
    <source>
        <dbReference type="ARBA" id="ARBA00005466"/>
    </source>
</evidence>
<dbReference type="GO" id="GO:0080049">
    <property type="term" value="F:L-gulono-1,4-lactone dehydrogenase activity"/>
    <property type="evidence" value="ECO:0007669"/>
    <property type="project" value="TreeGrafter"/>
</dbReference>
<dbReference type="EC" id="1.1.3.8" evidence="6"/>
<dbReference type="InterPro" id="IPR010031">
    <property type="entry name" value="FAD_lactone_oxidase-like"/>
</dbReference>
<feature type="domain" description="FAD-binding PCMH-type" evidence="5">
    <location>
        <begin position="9"/>
        <end position="180"/>
    </location>
</feature>
<dbReference type="InterPro" id="IPR036318">
    <property type="entry name" value="FAD-bd_PCMH-like_sf"/>
</dbReference>
<dbReference type="Gene3D" id="3.30.43.10">
    <property type="entry name" value="Uridine Diphospho-n-acetylenolpyruvylglucosamine Reductase, domain 2"/>
    <property type="match status" value="1"/>
</dbReference>
<dbReference type="GO" id="GO:0003885">
    <property type="term" value="F:D-arabinono-1,4-lactone oxidase activity"/>
    <property type="evidence" value="ECO:0007669"/>
    <property type="project" value="InterPro"/>
</dbReference>
<evidence type="ECO:0000313" key="6">
    <source>
        <dbReference type="EMBL" id="MBB4664333.1"/>
    </source>
</evidence>
<dbReference type="PIRSF" id="PIRSF000136">
    <property type="entry name" value="LGO_GLO"/>
    <property type="match status" value="1"/>
</dbReference>
<evidence type="ECO:0000313" key="7">
    <source>
        <dbReference type="Proteomes" id="UP000585272"/>
    </source>
</evidence>
<dbReference type="InterPro" id="IPR016169">
    <property type="entry name" value="FAD-bd_PCMH_sub2"/>
</dbReference>
<sequence>MWRNWAGDESCRPTAIERPGSVAEVVVALERAATAGERLRVAGSGHSFSDVACSDGRLMTLERMGRVLDVDRAGGRVRVEGGITLNALNAALAEHGLAMENLGDVDAQTVAGAIATATHGTGARLRNISAQVESLELVLADGSQLTVAASDADADPYLAARVAVGSLGVVTAVTLRCVPAFTLHGVDAQAPLEETLDRLEEHGAANDHFEFYVFPHTRTALTRTNNRVDGPARPRSRSREWVEDVLVTNHLLHAFCLAGRAAPPLIPRINRVVTRLAGTHEVTDRSDRIFATRRLVRFTEMEYAVPREHTATAVRRVLDLIDERGFRIPFPIEVRLVAQDDAFLSPVQGRPSGYIAVHTFKGMEWRPYFRAVEQIMDELDGRPHWGKRHFQTAATLRPRYPDWDRFQAVRARLDPDGRFVNMHTDRVLGPIAAPVSA</sequence>
<keyword evidence="7" id="KW-1185">Reference proteome</keyword>
<dbReference type="PANTHER" id="PTHR43762:SF1">
    <property type="entry name" value="D-ARABINONO-1,4-LACTONE OXIDASE"/>
    <property type="match status" value="1"/>
</dbReference>
<dbReference type="SUPFAM" id="SSF56176">
    <property type="entry name" value="FAD-binding/transporter-associated domain-like"/>
    <property type="match status" value="1"/>
</dbReference>
<evidence type="ECO:0000256" key="1">
    <source>
        <dbReference type="ARBA" id="ARBA00005147"/>
    </source>
</evidence>
<dbReference type="InterPro" id="IPR016171">
    <property type="entry name" value="Vanillyl_alc_oxidase_C-sub2"/>
</dbReference>
<dbReference type="NCBIfam" id="TIGR01679">
    <property type="entry name" value="bact_FAD_ox"/>
    <property type="match status" value="1"/>
</dbReference>